<protein>
    <submittedName>
        <fullName evidence="6">cAMP-activated global transcriptional regulator CRP</fullName>
    </submittedName>
</protein>
<dbReference type="GO" id="GO:0003700">
    <property type="term" value="F:DNA-binding transcription factor activity"/>
    <property type="evidence" value="ECO:0007669"/>
    <property type="project" value="TreeGrafter"/>
</dbReference>
<dbReference type="Gene3D" id="1.10.10.10">
    <property type="entry name" value="Winged helix-like DNA-binding domain superfamily/Winged helix DNA-binding domain"/>
    <property type="match status" value="1"/>
</dbReference>
<proteinExistence type="predicted"/>
<dbReference type="PANTHER" id="PTHR24567">
    <property type="entry name" value="CRP FAMILY TRANSCRIPTIONAL REGULATORY PROTEIN"/>
    <property type="match status" value="1"/>
</dbReference>
<dbReference type="InterPro" id="IPR014710">
    <property type="entry name" value="RmlC-like_jellyroll"/>
</dbReference>
<keyword evidence="3" id="KW-0804">Transcription</keyword>
<dbReference type="CDD" id="cd00038">
    <property type="entry name" value="CAP_ED"/>
    <property type="match status" value="1"/>
</dbReference>
<dbReference type="PANTHER" id="PTHR24567:SF26">
    <property type="entry name" value="REGULATORY PROTEIN YEIL"/>
    <property type="match status" value="1"/>
</dbReference>
<dbReference type="SUPFAM" id="SSF51206">
    <property type="entry name" value="cAMP-binding domain-like"/>
    <property type="match status" value="1"/>
</dbReference>
<dbReference type="InterPro" id="IPR012318">
    <property type="entry name" value="HTH_CRP"/>
</dbReference>
<evidence type="ECO:0000256" key="1">
    <source>
        <dbReference type="ARBA" id="ARBA00023015"/>
    </source>
</evidence>
<comment type="caution">
    <text evidence="6">The sequence shown here is derived from an EMBL/GenBank/DDBJ whole genome shotgun (WGS) entry which is preliminary data.</text>
</comment>
<dbReference type="GO" id="GO:0003677">
    <property type="term" value="F:DNA binding"/>
    <property type="evidence" value="ECO:0007669"/>
    <property type="project" value="UniProtKB-KW"/>
</dbReference>
<feature type="domain" description="HTH crp-type" evidence="5">
    <location>
        <begin position="154"/>
        <end position="223"/>
    </location>
</feature>
<dbReference type="SMART" id="SM00100">
    <property type="entry name" value="cNMP"/>
    <property type="match status" value="1"/>
</dbReference>
<dbReference type="InterPro" id="IPR000595">
    <property type="entry name" value="cNMP-bd_dom"/>
</dbReference>
<feature type="domain" description="Cyclic nucleotide-binding" evidence="4">
    <location>
        <begin position="21"/>
        <end position="140"/>
    </location>
</feature>
<accession>A0A1J5S1Z0</accession>
<organism evidence="6">
    <name type="scientific">mine drainage metagenome</name>
    <dbReference type="NCBI Taxonomy" id="410659"/>
    <lineage>
        <taxon>unclassified sequences</taxon>
        <taxon>metagenomes</taxon>
        <taxon>ecological metagenomes</taxon>
    </lineage>
</organism>
<name>A0A1J5S1Z0_9ZZZZ</name>
<evidence type="ECO:0000259" key="4">
    <source>
        <dbReference type="PROSITE" id="PS50042"/>
    </source>
</evidence>
<dbReference type="GO" id="GO:0005829">
    <property type="term" value="C:cytosol"/>
    <property type="evidence" value="ECO:0007669"/>
    <property type="project" value="TreeGrafter"/>
</dbReference>
<dbReference type="PROSITE" id="PS51063">
    <property type="entry name" value="HTH_CRP_2"/>
    <property type="match status" value="1"/>
</dbReference>
<dbReference type="SUPFAM" id="SSF46785">
    <property type="entry name" value="Winged helix' DNA-binding domain"/>
    <property type="match status" value="1"/>
</dbReference>
<dbReference type="AlphaFoldDB" id="A0A1J5S1Z0"/>
<evidence type="ECO:0000256" key="2">
    <source>
        <dbReference type="ARBA" id="ARBA00023125"/>
    </source>
</evidence>
<dbReference type="Pfam" id="PF13545">
    <property type="entry name" value="HTH_Crp_2"/>
    <property type="match status" value="1"/>
</dbReference>
<keyword evidence="2" id="KW-0238">DNA-binding</keyword>
<evidence type="ECO:0000259" key="5">
    <source>
        <dbReference type="PROSITE" id="PS51063"/>
    </source>
</evidence>
<evidence type="ECO:0000256" key="3">
    <source>
        <dbReference type="ARBA" id="ARBA00023163"/>
    </source>
</evidence>
<dbReference type="InterPro" id="IPR050397">
    <property type="entry name" value="Env_Response_Regulators"/>
</dbReference>
<evidence type="ECO:0000313" key="6">
    <source>
        <dbReference type="EMBL" id="OIR02027.1"/>
    </source>
</evidence>
<gene>
    <name evidence="6" type="primary">crp_12</name>
    <name evidence="6" type="ORF">GALL_158850</name>
</gene>
<dbReference type="EMBL" id="MLJW01000078">
    <property type="protein sequence ID" value="OIR02027.1"/>
    <property type="molecule type" value="Genomic_DNA"/>
</dbReference>
<dbReference type="PROSITE" id="PS50042">
    <property type="entry name" value="CNMP_BINDING_3"/>
    <property type="match status" value="1"/>
</dbReference>
<dbReference type="InterPro" id="IPR036390">
    <property type="entry name" value="WH_DNA-bd_sf"/>
</dbReference>
<dbReference type="InterPro" id="IPR036388">
    <property type="entry name" value="WH-like_DNA-bd_sf"/>
</dbReference>
<dbReference type="Pfam" id="PF00027">
    <property type="entry name" value="cNMP_binding"/>
    <property type="match status" value="1"/>
</dbReference>
<dbReference type="InterPro" id="IPR018490">
    <property type="entry name" value="cNMP-bd_dom_sf"/>
</dbReference>
<dbReference type="Gene3D" id="2.60.120.10">
    <property type="entry name" value="Jelly Rolls"/>
    <property type="match status" value="1"/>
</dbReference>
<keyword evidence="1" id="KW-0805">Transcription regulation</keyword>
<sequence length="234" mass="25921">MTPTVQALDPETFAQLRRMPLFLGLAEDDTRILVGSASVQFYPDSVPLFDRGMPADRLFLVLDGHVEIFLDENNRRSILEMAKSPAMLGEAALFTDGRYANGARAAGHARVLAIPAEAFRTVLDTRFDLTQRMLATMSMRLRGMITQIAELKLKSAAQRVGGFLLGLTESRDGRAVVKFPYDKRLAADYLGMTAESLSRALQRLSAVGVKSRADNVVEIADLRQLHDFCVEDEE</sequence>
<reference evidence="6" key="1">
    <citation type="submission" date="2016-10" db="EMBL/GenBank/DDBJ databases">
        <title>Sequence of Gallionella enrichment culture.</title>
        <authorList>
            <person name="Poehlein A."/>
            <person name="Muehling M."/>
            <person name="Daniel R."/>
        </authorList>
    </citation>
    <scope>NUCLEOTIDE SEQUENCE</scope>
</reference>